<dbReference type="SMART" id="SM00091">
    <property type="entry name" value="PAS"/>
    <property type="match status" value="2"/>
</dbReference>
<feature type="transmembrane region" description="Helical" evidence="7">
    <location>
        <begin position="21"/>
        <end position="41"/>
    </location>
</feature>
<dbReference type="Pfam" id="PF12860">
    <property type="entry name" value="PAS_7"/>
    <property type="match status" value="1"/>
</dbReference>
<dbReference type="KEGG" id="tsv:DSM104635_02419"/>
<evidence type="ECO:0000256" key="1">
    <source>
        <dbReference type="ARBA" id="ARBA00000085"/>
    </source>
</evidence>
<dbReference type="CDD" id="cd00082">
    <property type="entry name" value="HisKA"/>
    <property type="match status" value="1"/>
</dbReference>
<keyword evidence="3" id="KW-0597">Phosphoprotein</keyword>
<keyword evidence="7" id="KW-0812">Transmembrane</keyword>
<keyword evidence="5" id="KW-0418">Kinase</keyword>
<dbReference type="GO" id="GO:0006355">
    <property type="term" value="P:regulation of DNA-templated transcription"/>
    <property type="evidence" value="ECO:0007669"/>
    <property type="project" value="InterPro"/>
</dbReference>
<feature type="domain" description="PAC" evidence="9">
    <location>
        <begin position="371"/>
        <end position="425"/>
    </location>
</feature>
<dbReference type="SUPFAM" id="SSF55785">
    <property type="entry name" value="PYP-like sensor domain (PAS domain)"/>
    <property type="match status" value="2"/>
</dbReference>
<accession>A0A6I6MLL6</accession>
<name>A0A6I6MLL6_9CAUL</name>
<evidence type="ECO:0000256" key="7">
    <source>
        <dbReference type="SAM" id="Phobius"/>
    </source>
</evidence>
<dbReference type="InterPro" id="IPR003661">
    <property type="entry name" value="HisK_dim/P_dom"/>
</dbReference>
<dbReference type="InterPro" id="IPR004358">
    <property type="entry name" value="Sig_transdc_His_kin-like_C"/>
</dbReference>
<evidence type="ECO:0000313" key="10">
    <source>
        <dbReference type="EMBL" id="QGZ95569.1"/>
    </source>
</evidence>
<evidence type="ECO:0000256" key="3">
    <source>
        <dbReference type="ARBA" id="ARBA00022553"/>
    </source>
</evidence>
<evidence type="ECO:0000256" key="4">
    <source>
        <dbReference type="ARBA" id="ARBA00022679"/>
    </source>
</evidence>
<dbReference type="Pfam" id="PF00989">
    <property type="entry name" value="PAS"/>
    <property type="match status" value="1"/>
</dbReference>
<feature type="coiled-coil region" evidence="6">
    <location>
        <begin position="530"/>
        <end position="578"/>
    </location>
</feature>
<dbReference type="PROSITE" id="PS50109">
    <property type="entry name" value="HIS_KIN"/>
    <property type="match status" value="1"/>
</dbReference>
<protein>
    <recommendedName>
        <fullName evidence="2">histidine kinase</fullName>
        <ecNumber evidence="2">2.7.13.3</ecNumber>
    </recommendedName>
</protein>
<dbReference type="Gene3D" id="3.30.565.10">
    <property type="entry name" value="Histidine kinase-like ATPase, C-terminal domain"/>
    <property type="match status" value="1"/>
</dbReference>
<dbReference type="SMART" id="SM00387">
    <property type="entry name" value="HATPase_c"/>
    <property type="match status" value="1"/>
</dbReference>
<comment type="catalytic activity">
    <reaction evidence="1">
        <text>ATP + protein L-histidine = ADP + protein N-phospho-L-histidine.</text>
        <dbReference type="EC" id="2.7.13.3"/>
    </reaction>
</comment>
<dbReference type="SUPFAM" id="SSF47384">
    <property type="entry name" value="Homodimeric domain of signal transducing histidine kinase"/>
    <property type="match status" value="1"/>
</dbReference>
<organism evidence="10 11">
    <name type="scientific">Terricaulis silvestris</name>
    <dbReference type="NCBI Taxonomy" id="2686094"/>
    <lineage>
        <taxon>Bacteria</taxon>
        <taxon>Pseudomonadati</taxon>
        <taxon>Pseudomonadota</taxon>
        <taxon>Alphaproteobacteria</taxon>
        <taxon>Caulobacterales</taxon>
        <taxon>Caulobacteraceae</taxon>
        <taxon>Terricaulis</taxon>
    </lineage>
</organism>
<keyword evidence="4 10" id="KW-0808">Transferase</keyword>
<dbReference type="InterPro" id="IPR003594">
    <property type="entry name" value="HATPase_dom"/>
</dbReference>
<dbReference type="GO" id="GO:0000155">
    <property type="term" value="F:phosphorelay sensor kinase activity"/>
    <property type="evidence" value="ECO:0007669"/>
    <property type="project" value="InterPro"/>
</dbReference>
<dbReference type="EC" id="2.7.13.3" evidence="2"/>
<keyword evidence="11" id="KW-1185">Reference proteome</keyword>
<dbReference type="InterPro" id="IPR000700">
    <property type="entry name" value="PAS-assoc_C"/>
</dbReference>
<evidence type="ECO:0000256" key="5">
    <source>
        <dbReference type="ARBA" id="ARBA00022777"/>
    </source>
</evidence>
<dbReference type="CDD" id="cd00130">
    <property type="entry name" value="PAS"/>
    <property type="match status" value="1"/>
</dbReference>
<dbReference type="PRINTS" id="PR00344">
    <property type="entry name" value="BCTRLSENSOR"/>
</dbReference>
<dbReference type="RefSeq" id="WP_158766416.1">
    <property type="nucleotide sequence ID" value="NZ_CP047045.1"/>
</dbReference>
<dbReference type="InterPro" id="IPR005467">
    <property type="entry name" value="His_kinase_dom"/>
</dbReference>
<dbReference type="Proteomes" id="UP000431269">
    <property type="component" value="Chromosome"/>
</dbReference>
<dbReference type="Gene3D" id="1.10.287.130">
    <property type="match status" value="1"/>
</dbReference>
<dbReference type="FunFam" id="3.30.565.10:FF:000006">
    <property type="entry name" value="Sensor histidine kinase WalK"/>
    <property type="match status" value="1"/>
</dbReference>
<feature type="transmembrane region" description="Helical" evidence="7">
    <location>
        <begin position="258"/>
        <end position="283"/>
    </location>
</feature>
<dbReference type="InterPro" id="IPR035965">
    <property type="entry name" value="PAS-like_dom_sf"/>
</dbReference>
<gene>
    <name evidence="10" type="primary">pleC_2</name>
    <name evidence="10" type="ORF">DSM104635_02419</name>
</gene>
<dbReference type="SUPFAM" id="SSF55874">
    <property type="entry name" value="ATPase domain of HSP90 chaperone/DNA topoisomerase II/histidine kinase"/>
    <property type="match status" value="1"/>
</dbReference>
<dbReference type="PROSITE" id="PS50113">
    <property type="entry name" value="PAC"/>
    <property type="match status" value="1"/>
</dbReference>
<dbReference type="CDD" id="cd16922">
    <property type="entry name" value="HATPase_EvgS-ArcB-TorS-like"/>
    <property type="match status" value="1"/>
</dbReference>
<dbReference type="PANTHER" id="PTHR43047">
    <property type="entry name" value="TWO-COMPONENT HISTIDINE PROTEIN KINASE"/>
    <property type="match status" value="1"/>
</dbReference>
<dbReference type="NCBIfam" id="TIGR00229">
    <property type="entry name" value="sensory_box"/>
    <property type="match status" value="1"/>
</dbReference>
<dbReference type="InterPro" id="IPR013767">
    <property type="entry name" value="PAS_fold"/>
</dbReference>
<sequence>MSNGKSLEANAGVQPERSTRPFMWLVFLFVSAFAAATSAQIKAHHDDAATTIVAAQRSAAALIAERVNANFAVAMGASAGVADLARSSGGAGAAAIVSAASQAPPVSAAAIVNRAGQIEAITDPSQASLAAAAVRSADGAQVWSGAPDMGELATAPTIVRQIGDRHLVTVIDPARLLPDLDVNARVLIASESGTVLYASPALQQAGARAQQQVLAATRQQRALIRDGDGGAWAAAEGAAQIGSLRVLAASPAPTEISLWLAALLRFALVAAAPMAAMGVLYLLMRQNAQRARFAEAEVVRAETHFRIAADGAKVGVLEWRANADEVQLSEQAARLLGAPRDTMALQDLLELIVNEDRFAVDEEFRRAKTSGLLDARFRVARGNGMAWIEARGAAVEDSSGRVQTRLFATVVDTTQRYEAEARVSRLEHQLRAALENFSGPFALWDSRRRLLLWNQSFAEAFKLGPELLRPRASYEAIAAAAAANIRREKHDPTNPDVRIIELTNGDWLHIVERRAADGGIITVGVDISPLKKKEEELARNERRLSDALSRAEGQEYRIKALAREAHEERAKAEEASRAKSTFLANMSHELRTPLNAVIGFSEIMAKELFGPIGNPQYKQYSTDIFDSGNHLLELINDILDMAKIEAGKLTLSPRPLDPSVAIEQAVRLTKRKAEEKGLSVVVDAEELPEIEADHRAVKQILLNLLSNAVKFTDTGAIMVHARGNNAGLTLRVVDTGCGIPPEHLPRLARPFEQVEQELTRTNAGTGLGLALTKSLAEMHGGKLAIQSEVGRGTIVTITLPRTFGGHREPEATAAE</sequence>
<dbReference type="InterPro" id="IPR000014">
    <property type="entry name" value="PAS"/>
</dbReference>
<reference evidence="11" key="1">
    <citation type="submission" date="2019-12" db="EMBL/GenBank/DDBJ databases">
        <title>Complete genome of Terracaulis silvestris 0127_4.</title>
        <authorList>
            <person name="Vieira S."/>
            <person name="Riedel T."/>
            <person name="Sproer C."/>
            <person name="Pascual J."/>
            <person name="Boedeker C."/>
            <person name="Overmann J."/>
        </authorList>
    </citation>
    <scope>NUCLEOTIDE SEQUENCE [LARGE SCALE GENOMIC DNA]</scope>
    <source>
        <strain evidence="11">0127_4</strain>
    </source>
</reference>
<keyword evidence="6" id="KW-0175">Coiled coil</keyword>
<dbReference type="InterPro" id="IPR036890">
    <property type="entry name" value="HATPase_C_sf"/>
</dbReference>
<keyword evidence="7" id="KW-0472">Membrane</keyword>
<evidence type="ECO:0000313" key="11">
    <source>
        <dbReference type="Proteomes" id="UP000431269"/>
    </source>
</evidence>
<evidence type="ECO:0000256" key="2">
    <source>
        <dbReference type="ARBA" id="ARBA00012438"/>
    </source>
</evidence>
<dbReference type="Pfam" id="PF02518">
    <property type="entry name" value="HATPase_c"/>
    <property type="match status" value="1"/>
</dbReference>
<evidence type="ECO:0000259" key="9">
    <source>
        <dbReference type="PROSITE" id="PS50113"/>
    </source>
</evidence>
<evidence type="ECO:0000256" key="6">
    <source>
        <dbReference type="SAM" id="Coils"/>
    </source>
</evidence>
<dbReference type="Gene3D" id="3.30.450.20">
    <property type="entry name" value="PAS domain"/>
    <property type="match status" value="2"/>
</dbReference>
<evidence type="ECO:0000259" key="8">
    <source>
        <dbReference type="PROSITE" id="PS50109"/>
    </source>
</evidence>
<feature type="domain" description="Histidine kinase" evidence="8">
    <location>
        <begin position="585"/>
        <end position="803"/>
    </location>
</feature>
<proteinExistence type="predicted"/>
<dbReference type="EMBL" id="CP047045">
    <property type="protein sequence ID" value="QGZ95569.1"/>
    <property type="molecule type" value="Genomic_DNA"/>
</dbReference>
<keyword evidence="7" id="KW-1133">Transmembrane helix</keyword>
<dbReference type="InterPro" id="IPR036097">
    <property type="entry name" value="HisK_dim/P_sf"/>
</dbReference>
<dbReference type="AlphaFoldDB" id="A0A6I6MLL6"/>
<dbReference type="Pfam" id="PF00512">
    <property type="entry name" value="HisKA"/>
    <property type="match status" value="1"/>
</dbReference>
<dbReference type="SMART" id="SM00388">
    <property type="entry name" value="HisKA"/>
    <property type="match status" value="1"/>
</dbReference>